<dbReference type="PANTHER" id="PTHR33991:SF1">
    <property type="entry name" value="DNA REPAIR PROTEIN RECO"/>
    <property type="match status" value="1"/>
</dbReference>
<reference evidence="6 7" key="1">
    <citation type="submission" date="2020-05" db="EMBL/GenBank/DDBJ databases">
        <title>Distinct polysaccharide utilization as determinants for interspecies competition between intestinal Prevotella spp.</title>
        <authorList>
            <person name="Galvez E.J.C."/>
            <person name="Iljazovic A."/>
            <person name="Strowig T."/>
        </authorList>
    </citation>
    <scope>NUCLEOTIDE SEQUENCE [LARGE SCALE GENOMIC DNA]</scope>
    <source>
        <strain evidence="6 7">PCHR</strain>
    </source>
</reference>
<dbReference type="RefSeq" id="WP_172343742.1">
    <property type="nucleotide sequence ID" value="NZ_CASYYZ010000003.1"/>
</dbReference>
<dbReference type="HAMAP" id="MF_00201">
    <property type="entry name" value="RecO"/>
    <property type="match status" value="1"/>
</dbReference>
<evidence type="ECO:0000256" key="4">
    <source>
        <dbReference type="HAMAP-Rule" id="MF_00201"/>
    </source>
</evidence>
<dbReference type="NCBIfam" id="TIGR00613">
    <property type="entry name" value="reco"/>
    <property type="match status" value="1"/>
</dbReference>
<dbReference type="PANTHER" id="PTHR33991">
    <property type="entry name" value="DNA REPAIR PROTEIN RECO"/>
    <property type="match status" value="1"/>
</dbReference>
<dbReference type="Proteomes" id="UP000820977">
    <property type="component" value="Unassembled WGS sequence"/>
</dbReference>
<evidence type="ECO:0000313" key="7">
    <source>
        <dbReference type="Proteomes" id="UP000820977"/>
    </source>
</evidence>
<organism evidence="6 7">
    <name type="scientific">Xylanibacter caecicola</name>
    <dbReference type="NCBI Taxonomy" id="2736294"/>
    <lineage>
        <taxon>Bacteria</taxon>
        <taxon>Pseudomonadati</taxon>
        <taxon>Bacteroidota</taxon>
        <taxon>Bacteroidia</taxon>
        <taxon>Bacteroidales</taxon>
        <taxon>Prevotellaceae</taxon>
        <taxon>Xylanibacter</taxon>
    </lineage>
</organism>
<evidence type="ECO:0000313" key="6">
    <source>
        <dbReference type="EMBL" id="NPE24047.1"/>
    </source>
</evidence>
<proteinExistence type="inferred from homology"/>
<keyword evidence="7" id="KW-1185">Reference proteome</keyword>
<dbReference type="InterPro" id="IPR012340">
    <property type="entry name" value="NA-bd_OB-fold"/>
</dbReference>
<dbReference type="SUPFAM" id="SSF50249">
    <property type="entry name" value="Nucleic acid-binding proteins"/>
    <property type="match status" value="1"/>
</dbReference>
<feature type="domain" description="DNA replication/recombination mediator RecO N-terminal" evidence="5">
    <location>
        <begin position="1"/>
        <end position="78"/>
    </location>
</feature>
<dbReference type="Pfam" id="PF11967">
    <property type="entry name" value="RecO_N"/>
    <property type="match status" value="1"/>
</dbReference>
<name>A0ABX2AZ19_9BACT</name>
<dbReference type="EMBL" id="JABKKJ010000001">
    <property type="protein sequence ID" value="NPE24047.1"/>
    <property type="molecule type" value="Genomic_DNA"/>
</dbReference>
<sequence>MLIKTKAIVLHSFKFGESKMITDLLTESNGRLSCITHISGSAKAKVKKQFFQPLTILEMEIDMRRQKNLHTIKEARISVPFFSIPFDAYKLSIALFTAEFLSRATRYEQSDALLYKYVENSVRWLDGVSDRFSNFHLVFMMRMTRFAGFFPNLDDYVPNCCFDMRNGCFTPSPPPHNDFLGPEESMKIRLLMRMNYETMHLYAMSRTERNRCVDVILDFYRLHVPDFKEIKSLDVLKELF</sequence>
<dbReference type="InterPro" id="IPR003717">
    <property type="entry name" value="RecO"/>
</dbReference>
<evidence type="ECO:0000256" key="3">
    <source>
        <dbReference type="ARBA" id="ARBA00023204"/>
    </source>
</evidence>
<keyword evidence="1 4" id="KW-0227">DNA damage</keyword>
<comment type="similarity">
    <text evidence="4">Belongs to the RecO family.</text>
</comment>
<evidence type="ECO:0000259" key="5">
    <source>
        <dbReference type="Pfam" id="PF11967"/>
    </source>
</evidence>
<dbReference type="InterPro" id="IPR022572">
    <property type="entry name" value="DNA_rep/recomb_RecO_N"/>
</dbReference>
<dbReference type="Gene3D" id="2.40.50.140">
    <property type="entry name" value="Nucleic acid-binding proteins"/>
    <property type="match status" value="1"/>
</dbReference>
<protein>
    <recommendedName>
        <fullName evidence="4">DNA repair protein RecO</fullName>
    </recommendedName>
    <alternativeName>
        <fullName evidence="4">Recombination protein O</fullName>
    </alternativeName>
</protein>
<evidence type="ECO:0000256" key="1">
    <source>
        <dbReference type="ARBA" id="ARBA00022763"/>
    </source>
</evidence>
<dbReference type="Pfam" id="PF02565">
    <property type="entry name" value="RecO_C"/>
    <property type="match status" value="1"/>
</dbReference>
<comment type="function">
    <text evidence="4">Involved in DNA repair and RecF pathway recombination.</text>
</comment>
<comment type="caution">
    <text evidence="6">The sequence shown here is derived from an EMBL/GenBank/DDBJ whole genome shotgun (WGS) entry which is preliminary data.</text>
</comment>
<keyword evidence="2 4" id="KW-0233">DNA recombination</keyword>
<evidence type="ECO:0000256" key="2">
    <source>
        <dbReference type="ARBA" id="ARBA00023172"/>
    </source>
</evidence>
<dbReference type="InterPro" id="IPR037278">
    <property type="entry name" value="ARFGAP/RecO"/>
</dbReference>
<dbReference type="SUPFAM" id="SSF57863">
    <property type="entry name" value="ArfGap/RecO-like zinc finger"/>
    <property type="match status" value="1"/>
</dbReference>
<accession>A0ABX2AZ19</accession>
<keyword evidence="3 4" id="KW-0234">DNA repair</keyword>
<gene>
    <name evidence="4 6" type="primary">recO</name>
    <name evidence="6" type="ORF">HPS54_00700</name>
</gene>